<gene>
    <name evidence="4" type="ORF">GH714_006984</name>
</gene>
<evidence type="ECO:0000313" key="4">
    <source>
        <dbReference type="EMBL" id="KAF2294044.1"/>
    </source>
</evidence>
<evidence type="ECO:0000256" key="2">
    <source>
        <dbReference type="SAM" id="MobiDB-lite"/>
    </source>
</evidence>
<protein>
    <submittedName>
        <fullName evidence="4">Uncharacterized protein</fullName>
    </submittedName>
</protein>
<accession>A0A6A6KZN5</accession>
<name>A0A6A6KZN5_HEVBR</name>
<feature type="region of interest" description="Disordered" evidence="2">
    <location>
        <begin position="92"/>
        <end position="121"/>
    </location>
</feature>
<keyword evidence="5" id="KW-1185">Reference proteome</keyword>
<evidence type="ECO:0000313" key="5">
    <source>
        <dbReference type="Proteomes" id="UP000467840"/>
    </source>
</evidence>
<comment type="caution">
    <text evidence="4">The sequence shown here is derived from an EMBL/GenBank/DDBJ whole genome shotgun (WGS) entry which is preliminary data.</text>
</comment>
<feature type="chain" id="PRO_5025671067" evidence="3">
    <location>
        <begin position="21"/>
        <end position="121"/>
    </location>
</feature>
<feature type="signal peptide" evidence="3">
    <location>
        <begin position="1"/>
        <end position="20"/>
    </location>
</feature>
<reference evidence="4 5" key="1">
    <citation type="journal article" date="2020" name="Mol. Plant">
        <title>The Chromosome-Based Rubber Tree Genome Provides New Insights into Spurge Genome Evolution and Rubber Biosynthesis.</title>
        <authorList>
            <person name="Liu J."/>
            <person name="Shi C."/>
            <person name="Shi C.C."/>
            <person name="Li W."/>
            <person name="Zhang Q.J."/>
            <person name="Zhang Y."/>
            <person name="Li K."/>
            <person name="Lu H.F."/>
            <person name="Shi C."/>
            <person name="Zhu S.T."/>
            <person name="Xiao Z.Y."/>
            <person name="Nan H."/>
            <person name="Yue Y."/>
            <person name="Zhu X.G."/>
            <person name="Wu Y."/>
            <person name="Hong X.N."/>
            <person name="Fan G.Y."/>
            <person name="Tong Y."/>
            <person name="Zhang D."/>
            <person name="Mao C.L."/>
            <person name="Liu Y.L."/>
            <person name="Hao S.J."/>
            <person name="Liu W.Q."/>
            <person name="Lv M.Q."/>
            <person name="Zhang H.B."/>
            <person name="Liu Y."/>
            <person name="Hu-Tang G.R."/>
            <person name="Wang J.P."/>
            <person name="Wang J.H."/>
            <person name="Sun Y.H."/>
            <person name="Ni S.B."/>
            <person name="Chen W.B."/>
            <person name="Zhang X.C."/>
            <person name="Jiao Y.N."/>
            <person name="Eichler E.E."/>
            <person name="Li G.H."/>
            <person name="Liu X."/>
            <person name="Gao L.Z."/>
        </authorList>
    </citation>
    <scope>NUCLEOTIDE SEQUENCE [LARGE SCALE GENOMIC DNA]</scope>
    <source>
        <strain evidence="5">cv. GT1</strain>
        <tissue evidence="4">Leaf</tissue>
    </source>
</reference>
<proteinExistence type="predicted"/>
<sequence>MGSLMMKLLLLILIIGGSVSCSLGVEPLESLVSQKGRKEKTACQLAVKENSSDMIEKLRENDENLQAAADSKQNIDGNFRYNEIIMRRLLQRGPVPPSSGNTPCTHIPGRGKGCVTPNTHG</sequence>
<keyword evidence="3" id="KW-0732">Signal</keyword>
<dbReference type="EMBL" id="JAAGAX010000013">
    <property type="protein sequence ID" value="KAF2294044.1"/>
    <property type="molecule type" value="Genomic_DNA"/>
</dbReference>
<dbReference type="Proteomes" id="UP000467840">
    <property type="component" value="Chromosome 7"/>
</dbReference>
<evidence type="ECO:0000256" key="1">
    <source>
        <dbReference type="SAM" id="Coils"/>
    </source>
</evidence>
<keyword evidence="1" id="KW-0175">Coiled coil</keyword>
<feature type="coiled-coil region" evidence="1">
    <location>
        <begin position="48"/>
        <end position="75"/>
    </location>
</feature>
<evidence type="ECO:0000256" key="3">
    <source>
        <dbReference type="SAM" id="SignalP"/>
    </source>
</evidence>
<dbReference type="AlphaFoldDB" id="A0A6A6KZN5"/>
<organism evidence="4 5">
    <name type="scientific">Hevea brasiliensis</name>
    <name type="common">Para rubber tree</name>
    <name type="synonym">Siphonia brasiliensis</name>
    <dbReference type="NCBI Taxonomy" id="3981"/>
    <lineage>
        <taxon>Eukaryota</taxon>
        <taxon>Viridiplantae</taxon>
        <taxon>Streptophyta</taxon>
        <taxon>Embryophyta</taxon>
        <taxon>Tracheophyta</taxon>
        <taxon>Spermatophyta</taxon>
        <taxon>Magnoliopsida</taxon>
        <taxon>eudicotyledons</taxon>
        <taxon>Gunneridae</taxon>
        <taxon>Pentapetalae</taxon>
        <taxon>rosids</taxon>
        <taxon>fabids</taxon>
        <taxon>Malpighiales</taxon>
        <taxon>Euphorbiaceae</taxon>
        <taxon>Crotonoideae</taxon>
        <taxon>Micrandreae</taxon>
        <taxon>Hevea</taxon>
    </lineage>
</organism>
<dbReference type="PROSITE" id="PS51257">
    <property type="entry name" value="PROKAR_LIPOPROTEIN"/>
    <property type="match status" value="1"/>
</dbReference>